<dbReference type="EMBL" id="JANFXK010000016">
    <property type="protein sequence ID" value="MCQ4637783.1"/>
    <property type="molecule type" value="Genomic_DNA"/>
</dbReference>
<organism evidence="1 2">
    <name type="scientific">Anaerovorax odorimutans</name>
    <dbReference type="NCBI Taxonomy" id="109327"/>
    <lineage>
        <taxon>Bacteria</taxon>
        <taxon>Bacillati</taxon>
        <taxon>Bacillota</taxon>
        <taxon>Clostridia</taxon>
        <taxon>Peptostreptococcales</taxon>
        <taxon>Anaerovoracaceae</taxon>
        <taxon>Anaerovorax</taxon>
    </lineage>
</organism>
<accession>A0ABT1RRG4</accession>
<dbReference type="Pfam" id="PF16277">
    <property type="entry name" value="DUF4926"/>
    <property type="match status" value="1"/>
</dbReference>
<sequence>MIAEMGIYKESMMLREFDIIMAKKDINSNIKRGCRGVVLIVYERPALAYEVEFMDDNNDTIDVTTVEPSDIKLCWRQGQ</sequence>
<protein>
    <submittedName>
        <fullName evidence="1">DUF4926 domain-containing protein</fullName>
    </submittedName>
</protein>
<evidence type="ECO:0000313" key="2">
    <source>
        <dbReference type="Proteomes" id="UP001524502"/>
    </source>
</evidence>
<gene>
    <name evidence="1" type="ORF">NE619_13695</name>
</gene>
<reference evidence="1 2" key="1">
    <citation type="submission" date="2022-06" db="EMBL/GenBank/DDBJ databases">
        <title>Isolation of gut microbiota from human fecal samples.</title>
        <authorList>
            <person name="Pamer E.G."/>
            <person name="Barat B."/>
            <person name="Waligurski E."/>
            <person name="Medina S."/>
            <person name="Paddock L."/>
            <person name="Mostad J."/>
        </authorList>
    </citation>
    <scope>NUCLEOTIDE SEQUENCE [LARGE SCALE GENOMIC DNA]</scope>
    <source>
        <strain evidence="1 2">SL.3.17</strain>
    </source>
</reference>
<dbReference type="Proteomes" id="UP001524502">
    <property type="component" value="Unassembled WGS sequence"/>
</dbReference>
<dbReference type="RefSeq" id="WP_256132965.1">
    <property type="nucleotide sequence ID" value="NZ_JANFXK010000016.1"/>
</dbReference>
<comment type="caution">
    <text evidence="1">The sequence shown here is derived from an EMBL/GenBank/DDBJ whole genome shotgun (WGS) entry which is preliminary data.</text>
</comment>
<keyword evidence="2" id="KW-1185">Reference proteome</keyword>
<dbReference type="InterPro" id="IPR032568">
    <property type="entry name" value="DUF4926"/>
</dbReference>
<name>A0ABT1RRG4_9FIRM</name>
<evidence type="ECO:0000313" key="1">
    <source>
        <dbReference type="EMBL" id="MCQ4637783.1"/>
    </source>
</evidence>
<proteinExistence type="predicted"/>